<evidence type="ECO:0000256" key="6">
    <source>
        <dbReference type="SAM" id="Phobius"/>
    </source>
</evidence>
<keyword evidence="2" id="KW-1003">Cell membrane</keyword>
<feature type="transmembrane region" description="Helical" evidence="6">
    <location>
        <begin position="140"/>
        <end position="159"/>
    </location>
</feature>
<dbReference type="RefSeq" id="WP_324690670.1">
    <property type="nucleotide sequence ID" value="NZ_BAABCR010000013.1"/>
</dbReference>
<evidence type="ECO:0000256" key="4">
    <source>
        <dbReference type="ARBA" id="ARBA00022989"/>
    </source>
</evidence>
<evidence type="ECO:0000256" key="1">
    <source>
        <dbReference type="ARBA" id="ARBA00004651"/>
    </source>
</evidence>
<evidence type="ECO:0000313" key="9">
    <source>
        <dbReference type="Proteomes" id="UP001500968"/>
    </source>
</evidence>
<evidence type="ECO:0000256" key="5">
    <source>
        <dbReference type="ARBA" id="ARBA00023136"/>
    </source>
</evidence>
<organism evidence="8 9">
    <name type="scientific">Flavobacterium cheonhonense</name>
    <dbReference type="NCBI Taxonomy" id="706185"/>
    <lineage>
        <taxon>Bacteria</taxon>
        <taxon>Pseudomonadati</taxon>
        <taxon>Bacteroidota</taxon>
        <taxon>Flavobacteriia</taxon>
        <taxon>Flavobacteriales</taxon>
        <taxon>Flavobacteriaceae</taxon>
        <taxon>Flavobacterium</taxon>
    </lineage>
</organism>
<feature type="transmembrane region" description="Helical" evidence="6">
    <location>
        <begin position="49"/>
        <end position="71"/>
    </location>
</feature>
<dbReference type="Gene3D" id="3.40.720.10">
    <property type="entry name" value="Alkaline Phosphatase, subunit A"/>
    <property type="match status" value="1"/>
</dbReference>
<dbReference type="PANTHER" id="PTHR47371">
    <property type="entry name" value="LIPOTEICHOIC ACID SYNTHASE"/>
    <property type="match status" value="1"/>
</dbReference>
<keyword evidence="3 6" id="KW-0812">Transmembrane</keyword>
<sequence length="697" mass="79154">MKLFKKNSPFLQLLLLFIVINAVLRTVLLFHPITQSEFNIAEIIKMYALGGLSDIMIYVVGSAFLWLYLLFLSDKKYQTPNGYIVFAVLVLLLIYVSFFNTILDEYGGSLPEIGIAFIAIKTLCFGLLLFLPQHRKQIRLGLYSFTVFLFVLIIVQNAMSEFFFWNEFGVRYNFIAVDYLVYTNTVIGNIMESYPVVPLFLGVGIITIGITYWIVKRTKSYLDKLPDFNEKLKSTGIYGFAFLISLFGIPYLAQKANSDNVFANELQANGIYKFVVAFESSELDFDTYYKTLPEDKAFAILNNKISGTKGESTTRKITGDSTALAKNVVLITVESLSGDFMTEYGNQKHITPFLDSLAQKSLQFTNLYAVGNRTVRGLEAVTLCLPPSAAESVVKRKDNKNKFSTGSVFKKKGYSVKYFYGGDAFFDNMEDFFGGNGYDIVDKKAFNKDEITFQNIWGVCDEDMYRKAIKEMNAEATQNRPFFNHIMTVSNHRPFTYPEGKIDISGKSKSRSGGVKYTDYALKQFFAMAKKQSWFNNTVFVIVADHCASSSGKTELPLEKYRIPAMVYAPGFVTPKQVPTLMSQIDLMPTVMGLLHFSYESKFYGQDVFSPNYEPRAFVATYQDLGLIKDNVLTLISPVKKVKQYQLIQEKKNGLKPEFEIHYKEQPMAKLNTVLVNETIAYYQTAAHLLKTKKLNK</sequence>
<feature type="domain" description="Sulfatase N-terminal" evidence="7">
    <location>
        <begin position="326"/>
        <end position="596"/>
    </location>
</feature>
<dbReference type="SUPFAM" id="SSF53649">
    <property type="entry name" value="Alkaline phosphatase-like"/>
    <property type="match status" value="1"/>
</dbReference>
<dbReference type="CDD" id="cd16015">
    <property type="entry name" value="LTA_synthase"/>
    <property type="match status" value="1"/>
</dbReference>
<dbReference type="PANTHER" id="PTHR47371:SF3">
    <property type="entry name" value="PHOSPHOGLYCEROL TRANSFERASE I"/>
    <property type="match status" value="1"/>
</dbReference>
<gene>
    <name evidence="8" type="ORF">GCM10022386_10760</name>
</gene>
<comment type="subcellular location">
    <subcellularLocation>
        <location evidence="1">Cell membrane</location>
        <topology evidence="1">Multi-pass membrane protein</topology>
    </subcellularLocation>
</comment>
<dbReference type="InterPro" id="IPR017850">
    <property type="entry name" value="Alkaline_phosphatase_core_sf"/>
</dbReference>
<keyword evidence="5 6" id="KW-0472">Membrane</keyword>
<feature type="transmembrane region" description="Helical" evidence="6">
    <location>
        <begin position="236"/>
        <end position="253"/>
    </location>
</feature>
<proteinExistence type="predicted"/>
<protein>
    <submittedName>
        <fullName evidence="8">Sulfatase-like hydrolase/transferase</fullName>
    </submittedName>
</protein>
<dbReference type="EMBL" id="BAABCR010000013">
    <property type="protein sequence ID" value="GAA4028917.1"/>
    <property type="molecule type" value="Genomic_DNA"/>
</dbReference>
<dbReference type="Pfam" id="PF00884">
    <property type="entry name" value="Sulfatase"/>
    <property type="match status" value="1"/>
</dbReference>
<evidence type="ECO:0000256" key="3">
    <source>
        <dbReference type="ARBA" id="ARBA00022692"/>
    </source>
</evidence>
<feature type="transmembrane region" description="Helical" evidence="6">
    <location>
        <begin position="83"/>
        <end position="103"/>
    </location>
</feature>
<keyword evidence="9" id="KW-1185">Reference proteome</keyword>
<evidence type="ECO:0000259" key="7">
    <source>
        <dbReference type="Pfam" id="PF00884"/>
    </source>
</evidence>
<accession>A0ABP7TNK5</accession>
<dbReference type="InterPro" id="IPR050448">
    <property type="entry name" value="OpgB/LTA_synthase_biosynth"/>
</dbReference>
<keyword evidence="4 6" id="KW-1133">Transmembrane helix</keyword>
<comment type="caution">
    <text evidence="8">The sequence shown here is derived from an EMBL/GenBank/DDBJ whole genome shotgun (WGS) entry which is preliminary data.</text>
</comment>
<reference evidence="9" key="1">
    <citation type="journal article" date="2019" name="Int. J. Syst. Evol. Microbiol.">
        <title>The Global Catalogue of Microorganisms (GCM) 10K type strain sequencing project: providing services to taxonomists for standard genome sequencing and annotation.</title>
        <authorList>
            <consortium name="The Broad Institute Genomics Platform"/>
            <consortium name="The Broad Institute Genome Sequencing Center for Infectious Disease"/>
            <person name="Wu L."/>
            <person name="Ma J."/>
        </authorList>
    </citation>
    <scope>NUCLEOTIDE SEQUENCE [LARGE SCALE GENOMIC DNA]</scope>
    <source>
        <strain evidence="9">JCM 17064</strain>
    </source>
</reference>
<evidence type="ECO:0000313" key="8">
    <source>
        <dbReference type="EMBL" id="GAA4028917.1"/>
    </source>
</evidence>
<name>A0ABP7TNK5_9FLAO</name>
<dbReference type="Gene3D" id="3.30.1120.80">
    <property type="match status" value="1"/>
</dbReference>
<feature type="transmembrane region" description="Helical" evidence="6">
    <location>
        <begin position="196"/>
        <end position="215"/>
    </location>
</feature>
<dbReference type="InterPro" id="IPR000917">
    <property type="entry name" value="Sulfatase_N"/>
</dbReference>
<evidence type="ECO:0000256" key="2">
    <source>
        <dbReference type="ARBA" id="ARBA00022475"/>
    </source>
</evidence>
<feature type="transmembrane region" description="Helical" evidence="6">
    <location>
        <begin position="109"/>
        <end position="131"/>
    </location>
</feature>
<dbReference type="Proteomes" id="UP001500968">
    <property type="component" value="Unassembled WGS sequence"/>
</dbReference>